<organism evidence="4 5">
    <name type="scientific">Pyrus ussuriensis x Pyrus communis</name>
    <dbReference type="NCBI Taxonomy" id="2448454"/>
    <lineage>
        <taxon>Eukaryota</taxon>
        <taxon>Viridiplantae</taxon>
        <taxon>Streptophyta</taxon>
        <taxon>Embryophyta</taxon>
        <taxon>Tracheophyta</taxon>
        <taxon>Spermatophyta</taxon>
        <taxon>Magnoliopsida</taxon>
        <taxon>eudicotyledons</taxon>
        <taxon>Gunneridae</taxon>
        <taxon>Pentapetalae</taxon>
        <taxon>rosids</taxon>
        <taxon>fabids</taxon>
        <taxon>Rosales</taxon>
        <taxon>Rosaceae</taxon>
        <taxon>Amygdaloideae</taxon>
        <taxon>Maleae</taxon>
        <taxon>Pyrus</taxon>
    </lineage>
</organism>
<dbReference type="InterPro" id="IPR023213">
    <property type="entry name" value="CAT-like_dom_sf"/>
</dbReference>
<dbReference type="OrthoDB" id="671439at2759"/>
<dbReference type="Pfam" id="PF02458">
    <property type="entry name" value="Transferase"/>
    <property type="match status" value="1"/>
</dbReference>
<keyword evidence="3" id="KW-0012">Acyltransferase</keyword>
<dbReference type="EMBL" id="SMOL01000335">
    <property type="protein sequence ID" value="KAB2620382.1"/>
    <property type="molecule type" value="Genomic_DNA"/>
</dbReference>
<reference evidence="4 5" key="2">
    <citation type="submission" date="2019-11" db="EMBL/GenBank/DDBJ databases">
        <title>A de novo genome assembly of a pear dwarfing rootstock.</title>
        <authorList>
            <person name="Wang F."/>
            <person name="Wang J."/>
            <person name="Li S."/>
            <person name="Zhang Y."/>
            <person name="Fang M."/>
            <person name="Ma L."/>
            <person name="Zhao Y."/>
            <person name="Jiang S."/>
        </authorList>
    </citation>
    <scope>NUCLEOTIDE SEQUENCE [LARGE SCALE GENOMIC DNA]</scope>
    <source>
        <strain evidence="4">S2</strain>
        <tissue evidence="4">Leaf</tissue>
    </source>
</reference>
<protein>
    <submittedName>
        <fullName evidence="4">Vinorine synthase-like</fullName>
    </submittedName>
</protein>
<gene>
    <name evidence="4" type="ORF">D8674_042093</name>
</gene>
<evidence type="ECO:0000313" key="5">
    <source>
        <dbReference type="Proteomes" id="UP000327157"/>
    </source>
</evidence>
<keyword evidence="5" id="KW-1185">Reference proteome</keyword>
<name>A0A5N5H2R9_9ROSA</name>
<dbReference type="PANTHER" id="PTHR31623">
    <property type="entry name" value="F21J9.9"/>
    <property type="match status" value="1"/>
</dbReference>
<dbReference type="PANTHER" id="PTHR31623:SF46">
    <property type="entry name" value="VINORINE SYNTHASE-LIKE"/>
    <property type="match status" value="1"/>
</dbReference>
<reference evidence="4 5" key="1">
    <citation type="submission" date="2019-09" db="EMBL/GenBank/DDBJ databases">
        <authorList>
            <person name="Ou C."/>
        </authorList>
    </citation>
    <scope>NUCLEOTIDE SEQUENCE [LARGE SCALE GENOMIC DNA]</scope>
    <source>
        <strain evidence="4">S2</strain>
        <tissue evidence="4">Leaf</tissue>
    </source>
</reference>
<proteinExistence type="inferred from homology"/>
<accession>A0A5N5H2R9</accession>
<keyword evidence="2" id="KW-0808">Transferase</keyword>
<evidence type="ECO:0000313" key="4">
    <source>
        <dbReference type="EMBL" id="KAB2620382.1"/>
    </source>
</evidence>
<evidence type="ECO:0000256" key="3">
    <source>
        <dbReference type="ARBA" id="ARBA00023315"/>
    </source>
</evidence>
<evidence type="ECO:0000256" key="2">
    <source>
        <dbReference type="ARBA" id="ARBA00022679"/>
    </source>
</evidence>
<sequence length="518" mass="58197">MKVEVVVISKEIIRPSSPTPGHLRHYQFSFLDQMAPQVYNPLLLFYEYNAKMHPNITEISNHLKNSLSEALSLFYPLAGRIKDNRFIHCNDEGIPYVEARVLNCTLSDVLSNPNPGELNKFMPFELDDITNPLPFGVQLNIFQCGGFAIGQCISHKIADGLSYFTFSKIWASIARGEQANIDPPQFVSATLFPPKEFNTGFDGGIGITKDRVTKRFVFNASKVETLQAKYEKDMKSLQLKHPTRVETLSAFIWSRYVAATKDCTVNKLYMVIHAVNLRPRFSPPLPQHSFGNLFRVAMTSPLRISNGGEEEYDGVVIGEVREAISKIDNEYVKQLQRQGDEHLGLMKKTVDSFKRGDMVAVLSFSSYCRFPLYENDFGWGKPAWVGSPALTYKNLVLFMDTKEGDGIEAYVSLEERVMAKFECDSELLSYVSPAEGDMYTVKESTTASLKVRKAHFPRSRVNGQGSVRAVISSGDKAAVTAATPLQRPKLSIGIKNSIAVMHCYFVIPNYNEQNMQLN</sequence>
<dbReference type="Gene3D" id="3.30.559.10">
    <property type="entry name" value="Chloramphenicol acetyltransferase-like domain"/>
    <property type="match status" value="2"/>
</dbReference>
<evidence type="ECO:0000256" key="1">
    <source>
        <dbReference type="ARBA" id="ARBA00009861"/>
    </source>
</evidence>
<dbReference type="Proteomes" id="UP000327157">
    <property type="component" value="Unassembled WGS sequence"/>
</dbReference>
<comment type="similarity">
    <text evidence="1">Belongs to the plant acyltransferase family.</text>
</comment>
<comment type="caution">
    <text evidence="4">The sequence shown here is derived from an EMBL/GenBank/DDBJ whole genome shotgun (WGS) entry which is preliminary data.</text>
</comment>
<dbReference type="AlphaFoldDB" id="A0A5N5H2R9"/>
<dbReference type="GO" id="GO:0016746">
    <property type="term" value="F:acyltransferase activity"/>
    <property type="evidence" value="ECO:0007669"/>
    <property type="project" value="UniProtKB-KW"/>
</dbReference>